<dbReference type="EMBL" id="ACZI02000002">
    <property type="protein sequence ID" value="EFV13396.1"/>
    <property type="molecule type" value="Genomic_DNA"/>
</dbReference>
<dbReference type="STRING" id="679197.HMPREF9336_01750"/>
<dbReference type="OrthoDB" id="4776094at2"/>
<keyword evidence="2" id="KW-1185">Reference proteome</keyword>
<dbReference type="RefSeq" id="WP_007469495.1">
    <property type="nucleotide sequence ID" value="NZ_KI391953.1"/>
</dbReference>
<evidence type="ECO:0000313" key="1">
    <source>
        <dbReference type="EMBL" id="EFV13396.1"/>
    </source>
</evidence>
<dbReference type="AlphaFoldDB" id="E5XQH8"/>
<reference evidence="1 2" key="1">
    <citation type="journal article" date="2011" name="Stand. Genomic Sci.">
        <title>High quality draft genome sequence of Segniliparus rugosus CDC 945(T)= (ATCC BAA-974(T)).</title>
        <authorList>
            <person name="Earl A.M."/>
            <person name="Desjardins C.A."/>
            <person name="Fitzgerald M.G."/>
            <person name="Arachchi H.M."/>
            <person name="Zeng Q."/>
            <person name="Mehta T."/>
            <person name="Griggs A."/>
            <person name="Birren B.W."/>
            <person name="Toney N.C."/>
            <person name="Carr J."/>
            <person name="Posey J."/>
            <person name="Butler W.R."/>
        </authorList>
    </citation>
    <scope>NUCLEOTIDE SEQUENCE [LARGE SCALE GENOMIC DNA]</scope>
    <source>
        <strain evidence="2">ATCC BAA-974 / DSM 45345 / CCUG 50838 / CIP 108380 / JCM 13579 / CDC 945</strain>
    </source>
</reference>
<evidence type="ECO:0000313" key="2">
    <source>
        <dbReference type="Proteomes" id="UP000004816"/>
    </source>
</evidence>
<protein>
    <submittedName>
        <fullName evidence="1">Uncharacterized protein</fullName>
    </submittedName>
</protein>
<name>E5XQH8_SEGRC</name>
<gene>
    <name evidence="1" type="ORF">HMPREF9336_01750</name>
</gene>
<organism evidence="1 2">
    <name type="scientific">Segniliparus rugosus (strain ATCC BAA-974 / DSM 45345 / CCUG 50838 / CIP 108380 / JCM 13579 / CDC 945)</name>
    <dbReference type="NCBI Taxonomy" id="679197"/>
    <lineage>
        <taxon>Bacteria</taxon>
        <taxon>Bacillati</taxon>
        <taxon>Actinomycetota</taxon>
        <taxon>Actinomycetes</taxon>
        <taxon>Mycobacteriales</taxon>
        <taxon>Segniliparaceae</taxon>
        <taxon>Segniliparus</taxon>
    </lineage>
</organism>
<dbReference type="HOGENOM" id="CLU_952802_0_0_11"/>
<proteinExistence type="predicted"/>
<accession>E5XQH8</accession>
<dbReference type="Proteomes" id="UP000004816">
    <property type="component" value="Unassembled WGS sequence"/>
</dbReference>
<comment type="caution">
    <text evidence="1">The sequence shown here is derived from an EMBL/GenBank/DDBJ whole genome shotgun (WGS) entry which is preliminary data.</text>
</comment>
<sequence>MAAGDAREARLEHAALAQVRVEDFLGSVADVVAEIRARACAHELIGFEFALSNMGCEYCRVNGHKCREPREGWIPAHREMLAIRDERDFGAHPLVRTVRRALEGCWDRLALAAWVHAEEAVSEAGRYMAAVREWAGSEEAWTAFGEAAWFCREETPEQIGLPVWGGPGPWPESSGVWREPGPEEDPEGKRYLFNDYHARLALVDVGEPGATRGMRERVHEVFKIARCWQVEHTGLPLGCCAELVESWYQYLNWMLLSFEYAMGGFAPWLLDQIEEHRHSRIWLTDAPGG</sequence>